<evidence type="ECO:0000256" key="1">
    <source>
        <dbReference type="SAM" id="Phobius"/>
    </source>
</evidence>
<keyword evidence="1" id="KW-1133">Transmembrane helix</keyword>
<sequence>MKTMLNPAVAAAGVTGSEAFSLNVLPKLEAFSTDFSFGIMGMRVGVFAAMVAMCAVISIL</sequence>
<dbReference type="EMBL" id="VUNR01000008">
    <property type="protein sequence ID" value="MSU08476.1"/>
    <property type="molecule type" value="Genomic_DNA"/>
</dbReference>
<keyword evidence="3" id="KW-1185">Reference proteome</keyword>
<gene>
    <name evidence="2" type="ORF">FYJ84_05690</name>
</gene>
<accession>A0A6I2UIB7</accession>
<dbReference type="RefSeq" id="WP_154406640.1">
    <property type="nucleotide sequence ID" value="NZ_JAQXJM010000099.1"/>
</dbReference>
<keyword evidence="1" id="KW-0812">Transmembrane</keyword>
<dbReference type="GeneID" id="96778403"/>
<organism evidence="2 3">
    <name type="scientific">Anaerovibrio slackiae</name>
    <dbReference type="NCBI Taxonomy" id="2652309"/>
    <lineage>
        <taxon>Bacteria</taxon>
        <taxon>Bacillati</taxon>
        <taxon>Bacillota</taxon>
        <taxon>Negativicutes</taxon>
        <taxon>Selenomonadales</taxon>
        <taxon>Selenomonadaceae</taxon>
        <taxon>Anaerovibrio</taxon>
    </lineage>
</organism>
<name>A0A6I2UIB7_9FIRM</name>
<proteinExistence type="predicted"/>
<dbReference type="AlphaFoldDB" id="A0A6I2UIB7"/>
<evidence type="ECO:0000313" key="2">
    <source>
        <dbReference type="EMBL" id="MSU08476.1"/>
    </source>
</evidence>
<comment type="caution">
    <text evidence="2">The sequence shown here is derived from an EMBL/GenBank/DDBJ whole genome shotgun (WGS) entry which is preliminary data.</text>
</comment>
<feature type="transmembrane region" description="Helical" evidence="1">
    <location>
        <begin position="35"/>
        <end position="59"/>
    </location>
</feature>
<keyword evidence="1" id="KW-0472">Membrane</keyword>
<evidence type="ECO:0000313" key="3">
    <source>
        <dbReference type="Proteomes" id="UP000433181"/>
    </source>
</evidence>
<protein>
    <submittedName>
        <fullName evidence="2">Uncharacterized protein</fullName>
    </submittedName>
</protein>
<dbReference type="Proteomes" id="UP000433181">
    <property type="component" value="Unassembled WGS sequence"/>
</dbReference>
<reference evidence="2 3" key="1">
    <citation type="submission" date="2019-08" db="EMBL/GenBank/DDBJ databases">
        <title>In-depth cultivation of the pig gut microbiome towards novel bacterial diversity and tailored functional studies.</title>
        <authorList>
            <person name="Wylensek D."/>
            <person name="Hitch T.C.A."/>
            <person name="Clavel T."/>
        </authorList>
    </citation>
    <scope>NUCLEOTIDE SEQUENCE [LARGE SCALE GENOMIC DNA]</scope>
    <source>
        <strain evidence="2 3">WCA-693-APC-5D-A</strain>
    </source>
</reference>